<gene>
    <name evidence="3" type="primary">GET1_1</name>
    <name evidence="3" type="ORF">CM83_2448</name>
    <name evidence="4" type="ORF">g.98121</name>
</gene>
<proteinExistence type="predicted"/>
<evidence type="ECO:0000256" key="1">
    <source>
        <dbReference type="SAM" id="MobiDB-lite"/>
    </source>
</evidence>
<reference evidence="3" key="1">
    <citation type="journal article" date="2014" name="PLoS ONE">
        <title>Transcriptome-Based Identification of ABC Transporters in the Western Tarnished Plant Bug Lygus hesperus.</title>
        <authorList>
            <person name="Hull J.J."/>
            <person name="Chaney K."/>
            <person name="Geib S.M."/>
            <person name="Fabrick J.A."/>
            <person name="Brent C.S."/>
            <person name="Walsh D."/>
            <person name="Lavine L.C."/>
        </authorList>
    </citation>
    <scope>NUCLEOTIDE SEQUENCE</scope>
</reference>
<evidence type="ECO:0000256" key="2">
    <source>
        <dbReference type="SAM" id="Phobius"/>
    </source>
</evidence>
<feature type="transmembrane region" description="Helical" evidence="2">
    <location>
        <begin position="75"/>
        <end position="92"/>
    </location>
</feature>
<reference evidence="3" key="2">
    <citation type="submission" date="2014-07" db="EMBL/GenBank/DDBJ databases">
        <authorList>
            <person name="Hull J."/>
        </authorList>
    </citation>
    <scope>NUCLEOTIDE SEQUENCE</scope>
</reference>
<feature type="non-terminal residue" evidence="3">
    <location>
        <position position="138"/>
    </location>
</feature>
<protein>
    <submittedName>
        <fullName evidence="3">Protein GET1</fullName>
    </submittedName>
</protein>
<dbReference type="AlphaFoldDB" id="A0A0A9XUG1"/>
<evidence type="ECO:0000313" key="3">
    <source>
        <dbReference type="EMBL" id="JAG20830.1"/>
    </source>
</evidence>
<accession>A0A0A9XUG1</accession>
<evidence type="ECO:0000313" key="4">
    <source>
        <dbReference type="EMBL" id="JAQ14181.1"/>
    </source>
</evidence>
<sequence length="138" mass="14927">MRFLLRIYGARIAAPLIEAPLVKMPQAAPKIEREMAMPIPQEAHAYGDENAKTSQSALKGGKMVPQSTGKTPKRTAMVTSVYITILVIAAMASSGGKRAGAGNTYGYTGMLALTKLLCYMVEQYSVLFQILSDNKVQK</sequence>
<dbReference type="EMBL" id="GBHO01022774">
    <property type="protein sequence ID" value="JAG20830.1"/>
    <property type="molecule type" value="Transcribed_RNA"/>
</dbReference>
<dbReference type="EMBL" id="GDHC01004448">
    <property type="protein sequence ID" value="JAQ14181.1"/>
    <property type="molecule type" value="Transcribed_RNA"/>
</dbReference>
<name>A0A0A9XUG1_LYGHE</name>
<reference evidence="4" key="3">
    <citation type="journal article" date="2016" name="Gigascience">
        <title>De novo construction of an expanded transcriptome assembly for the western tarnished plant bug, Lygus hesperus.</title>
        <authorList>
            <person name="Tassone E.E."/>
            <person name="Geib S.M."/>
            <person name="Hall B."/>
            <person name="Fabrick J.A."/>
            <person name="Brent C.S."/>
            <person name="Hull J.J."/>
        </authorList>
    </citation>
    <scope>NUCLEOTIDE SEQUENCE</scope>
</reference>
<keyword evidence="2" id="KW-0812">Transmembrane</keyword>
<feature type="transmembrane region" description="Helical" evidence="2">
    <location>
        <begin position="104"/>
        <end position="121"/>
    </location>
</feature>
<feature type="region of interest" description="Disordered" evidence="1">
    <location>
        <begin position="50"/>
        <end position="71"/>
    </location>
</feature>
<keyword evidence="2" id="KW-1133">Transmembrane helix</keyword>
<organism evidence="3">
    <name type="scientific">Lygus hesperus</name>
    <name type="common">Western plant bug</name>
    <dbReference type="NCBI Taxonomy" id="30085"/>
    <lineage>
        <taxon>Eukaryota</taxon>
        <taxon>Metazoa</taxon>
        <taxon>Ecdysozoa</taxon>
        <taxon>Arthropoda</taxon>
        <taxon>Hexapoda</taxon>
        <taxon>Insecta</taxon>
        <taxon>Pterygota</taxon>
        <taxon>Neoptera</taxon>
        <taxon>Paraneoptera</taxon>
        <taxon>Hemiptera</taxon>
        <taxon>Heteroptera</taxon>
        <taxon>Panheteroptera</taxon>
        <taxon>Cimicomorpha</taxon>
        <taxon>Miridae</taxon>
        <taxon>Mirini</taxon>
        <taxon>Lygus</taxon>
    </lineage>
</organism>
<keyword evidence="2" id="KW-0472">Membrane</keyword>